<gene>
    <name evidence="13" type="ORF">DM01DRAFT_1321694</name>
</gene>
<feature type="domain" description="Rrn7/TAF1B N-terminal cyclin" evidence="11">
    <location>
        <begin position="246"/>
        <end position="316"/>
    </location>
</feature>
<dbReference type="Proteomes" id="UP000242146">
    <property type="component" value="Unassembled WGS sequence"/>
</dbReference>
<evidence type="ECO:0000313" key="13">
    <source>
        <dbReference type="EMBL" id="ORX54400.1"/>
    </source>
</evidence>
<keyword evidence="5" id="KW-0862">Zinc</keyword>
<proteinExistence type="inferred from homology"/>
<dbReference type="InterPro" id="IPR048540">
    <property type="entry name" value="Rrn7_cyclin_N"/>
</dbReference>
<evidence type="ECO:0000256" key="7">
    <source>
        <dbReference type="ARBA" id="ARBA00023125"/>
    </source>
</evidence>
<keyword evidence="8" id="KW-0804">Transcription</keyword>
<evidence type="ECO:0000313" key="14">
    <source>
        <dbReference type="Proteomes" id="UP000242146"/>
    </source>
</evidence>
<evidence type="ECO:0000256" key="2">
    <source>
        <dbReference type="ARBA" id="ARBA00006899"/>
    </source>
</evidence>
<dbReference type="Pfam" id="PF20644">
    <property type="entry name" value="Rrn7_cyclin_N"/>
    <property type="match status" value="2"/>
</dbReference>
<dbReference type="AlphaFoldDB" id="A0A1X2GI51"/>
<dbReference type="EMBL" id="MCGT01000013">
    <property type="protein sequence ID" value="ORX54400.1"/>
    <property type="molecule type" value="Genomic_DNA"/>
</dbReference>
<protein>
    <recommendedName>
        <fullName evidence="15">RRN7-type domain-containing protein</fullName>
    </recommendedName>
</protein>
<dbReference type="GO" id="GO:0008270">
    <property type="term" value="F:zinc ion binding"/>
    <property type="evidence" value="ECO:0007669"/>
    <property type="project" value="UniProtKB-KW"/>
</dbReference>
<feature type="domain" description="Rrn7/TAF1B N-terminal cyclin" evidence="11">
    <location>
        <begin position="79"/>
        <end position="142"/>
    </location>
</feature>
<keyword evidence="6" id="KW-0805">Transcription regulation</keyword>
<name>A0A1X2GI51_9FUNG</name>
<dbReference type="OrthoDB" id="428577at2759"/>
<evidence type="ECO:0000256" key="10">
    <source>
        <dbReference type="SAM" id="MobiDB-lite"/>
    </source>
</evidence>
<evidence type="ECO:0000256" key="1">
    <source>
        <dbReference type="ARBA" id="ARBA00004604"/>
    </source>
</evidence>
<evidence type="ECO:0000256" key="6">
    <source>
        <dbReference type="ARBA" id="ARBA00023015"/>
    </source>
</evidence>
<dbReference type="PANTHER" id="PTHR31576">
    <property type="entry name" value="TATA BOX-BINDING PROTEIN-ASSOCIATED FACTOR RNA POLYMERASE I SUBUNIT B"/>
    <property type="match status" value="1"/>
</dbReference>
<evidence type="ECO:0000259" key="12">
    <source>
        <dbReference type="Pfam" id="PF20645"/>
    </source>
</evidence>
<evidence type="ECO:0000259" key="11">
    <source>
        <dbReference type="Pfam" id="PF20644"/>
    </source>
</evidence>
<comment type="caution">
    <text evidence="13">The sequence shown here is derived from an EMBL/GenBank/DDBJ whole genome shotgun (WGS) entry which is preliminary data.</text>
</comment>
<keyword evidence="4" id="KW-0863">Zinc-finger</keyword>
<evidence type="ECO:0000256" key="9">
    <source>
        <dbReference type="ARBA" id="ARBA00023242"/>
    </source>
</evidence>
<comment type="subcellular location">
    <subcellularLocation>
        <location evidence="1">Nucleus</location>
        <location evidence="1">Nucleolus</location>
    </subcellularLocation>
</comment>
<dbReference type="GO" id="GO:0070860">
    <property type="term" value="C:RNA polymerase I core factor complex"/>
    <property type="evidence" value="ECO:0007669"/>
    <property type="project" value="InterPro"/>
</dbReference>
<dbReference type="PANTHER" id="PTHR31576:SF2">
    <property type="entry name" value="TATA BOX-BINDING PROTEIN-ASSOCIATED FACTOR RNA POLYMERASE I SUBUNIT B"/>
    <property type="match status" value="1"/>
</dbReference>
<organism evidence="13 14">
    <name type="scientific">Hesseltinella vesiculosa</name>
    <dbReference type="NCBI Taxonomy" id="101127"/>
    <lineage>
        <taxon>Eukaryota</taxon>
        <taxon>Fungi</taxon>
        <taxon>Fungi incertae sedis</taxon>
        <taxon>Mucoromycota</taxon>
        <taxon>Mucoromycotina</taxon>
        <taxon>Mucoromycetes</taxon>
        <taxon>Mucorales</taxon>
        <taxon>Cunninghamellaceae</taxon>
        <taxon>Hesseltinella</taxon>
    </lineage>
</organism>
<keyword evidence="7" id="KW-0238">DNA-binding</keyword>
<feature type="region of interest" description="Disordered" evidence="10">
    <location>
        <begin position="129"/>
        <end position="150"/>
    </location>
</feature>
<keyword evidence="14" id="KW-1185">Reference proteome</keyword>
<evidence type="ECO:0000256" key="4">
    <source>
        <dbReference type="ARBA" id="ARBA00022771"/>
    </source>
</evidence>
<dbReference type="GO" id="GO:0042790">
    <property type="term" value="P:nucleolar large rRNA transcription by RNA polymerase I"/>
    <property type="evidence" value="ECO:0007669"/>
    <property type="project" value="TreeGrafter"/>
</dbReference>
<comment type="similarity">
    <text evidence="2">Belongs to the RRN7/TAF1B family.</text>
</comment>
<feature type="domain" description="Rrn7/TAF1B C-terminal cyclin" evidence="12">
    <location>
        <begin position="334"/>
        <end position="444"/>
    </location>
</feature>
<keyword evidence="3" id="KW-0479">Metal-binding</keyword>
<dbReference type="STRING" id="101127.A0A1X2GI51"/>
<dbReference type="Pfam" id="PF20645">
    <property type="entry name" value="Rrn7_cyclin_C"/>
    <property type="match status" value="1"/>
</dbReference>
<evidence type="ECO:0008006" key="15">
    <source>
        <dbReference type="Google" id="ProtNLM"/>
    </source>
</evidence>
<feature type="region of interest" description="Disordered" evidence="10">
    <location>
        <begin position="175"/>
        <end position="206"/>
    </location>
</feature>
<dbReference type="InterPro" id="IPR048538">
    <property type="entry name" value="Rrn7_cyclin_C"/>
</dbReference>
<evidence type="ECO:0000256" key="5">
    <source>
        <dbReference type="ARBA" id="ARBA00022833"/>
    </source>
</evidence>
<dbReference type="InterPro" id="IPR033599">
    <property type="entry name" value="TAF1B/Rrn7"/>
</dbReference>
<sequence length="611" mass="70476">MPIFRNHPCPVCNTVRYRRTDESGYVCRNGHQMVGVRREEGDDDEGHSRFQQGVKKLKFEKVSKRFFGNAARDAYFRFFQHVLQFMCRSFIQDLGFPQEFEYIVRELWLVYVNKNVKLLATELEADDPMHAFGPNTQPIAAPSQLSQHLQQINHADQTPDHNNDDHRLEDLLQDTDEEVSDPSTPPSPLLSPQDTPDASTSNDPPLLSSLLVHQLRHRASRQLQSKLQTRRNQRAGWKTLEERRRSTRALFTSAEPRSNHVMVPTNAFPELSIHHVIFFCYLGCVSLGWPVLFGDLHRWCSSLRLPMLTTMRFLPRDTIDALPPGVFNAMWLLPRPHTLRRTASRYIRAFQVQTGALLPQLDPALLLYRFIKHFYLPVEMYFCAKTMYEDFLPPREVAGEKDLGSIQLRALVIVLFLVNACYVLDDTSSDPIFSDRSMPTPLPKAPWLACIRAHLDQWETQHQRKFLDAPEVDLGTILSFVKQGVTEERSNRGKRNARSLINSYLTRSAQDYAHGRAQEPPGNDFYLDIPVPNDLSFTQQDATHLVDKDCLRRYTVSRSHEPIDLYPQEYLLILKLACHLSSFSISSLHRHLQTYCGILHTFVRLDPEAFA</sequence>
<keyword evidence="9" id="KW-0539">Nucleus</keyword>
<evidence type="ECO:0000256" key="8">
    <source>
        <dbReference type="ARBA" id="ARBA00023163"/>
    </source>
</evidence>
<feature type="compositionally biased region" description="Polar residues" evidence="10">
    <location>
        <begin position="134"/>
        <end position="150"/>
    </location>
</feature>
<accession>A0A1X2GI51</accession>
<evidence type="ECO:0000256" key="3">
    <source>
        <dbReference type="ARBA" id="ARBA00022723"/>
    </source>
</evidence>
<dbReference type="GO" id="GO:0001164">
    <property type="term" value="F:RNA polymerase I core promoter sequence-specific DNA binding"/>
    <property type="evidence" value="ECO:0007669"/>
    <property type="project" value="InterPro"/>
</dbReference>
<reference evidence="13 14" key="1">
    <citation type="submission" date="2016-07" db="EMBL/GenBank/DDBJ databases">
        <title>Pervasive Adenine N6-methylation of Active Genes in Fungi.</title>
        <authorList>
            <consortium name="DOE Joint Genome Institute"/>
            <person name="Mondo S.J."/>
            <person name="Dannebaum R.O."/>
            <person name="Kuo R.C."/>
            <person name="Labutti K."/>
            <person name="Haridas S."/>
            <person name="Kuo A."/>
            <person name="Salamov A."/>
            <person name="Ahrendt S.R."/>
            <person name="Lipzen A."/>
            <person name="Sullivan W."/>
            <person name="Andreopoulos W.B."/>
            <person name="Clum A."/>
            <person name="Lindquist E."/>
            <person name="Daum C."/>
            <person name="Ramamoorthy G.K."/>
            <person name="Gryganskyi A."/>
            <person name="Culley D."/>
            <person name="Magnuson J.K."/>
            <person name="James T.Y."/>
            <person name="O'Malley M.A."/>
            <person name="Stajich J.E."/>
            <person name="Spatafora J.W."/>
            <person name="Visel A."/>
            <person name="Grigoriev I.V."/>
        </authorList>
    </citation>
    <scope>NUCLEOTIDE SEQUENCE [LARGE SCALE GENOMIC DNA]</scope>
    <source>
        <strain evidence="13 14">NRRL 3301</strain>
    </source>
</reference>